<keyword evidence="3" id="KW-0808">Transferase</keyword>
<dbReference type="PROSITE" id="PS00606">
    <property type="entry name" value="KS3_1"/>
    <property type="match status" value="1"/>
</dbReference>
<dbReference type="Pfam" id="PF00109">
    <property type="entry name" value="ketoacyl-synt"/>
    <property type="match status" value="1"/>
</dbReference>
<dbReference type="CDD" id="cd00833">
    <property type="entry name" value="PKS"/>
    <property type="match status" value="1"/>
</dbReference>
<evidence type="ECO:0000256" key="1">
    <source>
        <dbReference type="ARBA" id="ARBA00022450"/>
    </source>
</evidence>
<evidence type="ECO:0000256" key="3">
    <source>
        <dbReference type="ARBA" id="ARBA00022679"/>
    </source>
</evidence>
<gene>
    <name evidence="5" type="ORF">OMM_14136</name>
</gene>
<evidence type="ECO:0000256" key="2">
    <source>
        <dbReference type="ARBA" id="ARBA00022553"/>
    </source>
</evidence>
<dbReference type="AlphaFoldDB" id="A0A1V1NSE0"/>
<feature type="domain" description="Ketosynthase family 3 (KS3)" evidence="4">
    <location>
        <begin position="1"/>
        <end position="123"/>
    </location>
</feature>
<sequence>MDKFDAAFFNISPREATLMDPQQRLLLTCVWQCFEDAGYNISDLSESKTSIFVGVSNSDYMSLLNQKHYESPWTSTGNANSMLANRISYCFNLKGPSEVIDTACSSSLFAIHRAVKSIQVDCC</sequence>
<evidence type="ECO:0000313" key="6">
    <source>
        <dbReference type="Proteomes" id="UP000189670"/>
    </source>
</evidence>
<dbReference type="GO" id="GO:0004312">
    <property type="term" value="F:fatty acid synthase activity"/>
    <property type="evidence" value="ECO:0007669"/>
    <property type="project" value="TreeGrafter"/>
</dbReference>
<evidence type="ECO:0000259" key="4">
    <source>
        <dbReference type="PROSITE" id="PS52004"/>
    </source>
</evidence>
<name>A0A1V1NSE0_9BACT</name>
<keyword evidence="1" id="KW-0596">Phosphopantetheine</keyword>
<dbReference type="SMART" id="SM00825">
    <property type="entry name" value="PKS_KS"/>
    <property type="match status" value="1"/>
</dbReference>
<dbReference type="GO" id="GO:0006633">
    <property type="term" value="P:fatty acid biosynthetic process"/>
    <property type="evidence" value="ECO:0007669"/>
    <property type="project" value="InterPro"/>
</dbReference>
<dbReference type="InterPro" id="IPR014030">
    <property type="entry name" value="Ketoacyl_synth_N"/>
</dbReference>
<dbReference type="Proteomes" id="UP000189670">
    <property type="component" value="Unassembled WGS sequence"/>
</dbReference>
<comment type="caution">
    <text evidence="5">The sequence shown here is derived from an EMBL/GenBank/DDBJ whole genome shotgun (WGS) entry which is preliminary data.</text>
</comment>
<dbReference type="InterPro" id="IPR020841">
    <property type="entry name" value="PKS_Beta-ketoAc_synthase_dom"/>
</dbReference>
<organism evidence="5 6">
    <name type="scientific">Candidatus Magnetoglobus multicellularis str. Araruama</name>
    <dbReference type="NCBI Taxonomy" id="890399"/>
    <lineage>
        <taxon>Bacteria</taxon>
        <taxon>Pseudomonadati</taxon>
        <taxon>Thermodesulfobacteriota</taxon>
        <taxon>Desulfobacteria</taxon>
        <taxon>Desulfobacterales</taxon>
        <taxon>Desulfobacteraceae</taxon>
        <taxon>Candidatus Magnetoglobus</taxon>
    </lineage>
</organism>
<dbReference type="Gene3D" id="3.40.47.10">
    <property type="match status" value="1"/>
</dbReference>
<reference evidence="6" key="1">
    <citation type="submission" date="2012-11" db="EMBL/GenBank/DDBJ databases">
        <authorList>
            <person name="Lucero-Rivera Y.E."/>
            <person name="Tovar-Ramirez D."/>
        </authorList>
    </citation>
    <scope>NUCLEOTIDE SEQUENCE [LARGE SCALE GENOMIC DNA]</scope>
    <source>
        <strain evidence="6">Araruama</strain>
    </source>
</reference>
<evidence type="ECO:0000313" key="5">
    <source>
        <dbReference type="EMBL" id="ETR65510.1"/>
    </source>
</evidence>
<dbReference type="SUPFAM" id="SSF53901">
    <property type="entry name" value="Thiolase-like"/>
    <property type="match status" value="1"/>
</dbReference>
<feature type="non-terminal residue" evidence="5">
    <location>
        <position position="123"/>
    </location>
</feature>
<dbReference type="EMBL" id="ATBP01002753">
    <property type="protein sequence ID" value="ETR65510.1"/>
    <property type="molecule type" value="Genomic_DNA"/>
</dbReference>
<dbReference type="PANTHER" id="PTHR43775:SF37">
    <property type="entry name" value="SI:DKEY-61P9.11"/>
    <property type="match status" value="1"/>
</dbReference>
<protein>
    <recommendedName>
        <fullName evidence="4">Ketosynthase family 3 (KS3) domain-containing protein</fullName>
    </recommendedName>
</protein>
<accession>A0A1V1NSE0</accession>
<proteinExistence type="predicted"/>
<dbReference type="InterPro" id="IPR016039">
    <property type="entry name" value="Thiolase-like"/>
</dbReference>
<dbReference type="InterPro" id="IPR050091">
    <property type="entry name" value="PKS_NRPS_Biosynth_Enz"/>
</dbReference>
<dbReference type="PROSITE" id="PS52004">
    <property type="entry name" value="KS3_2"/>
    <property type="match status" value="1"/>
</dbReference>
<dbReference type="GO" id="GO:0004315">
    <property type="term" value="F:3-oxoacyl-[acyl-carrier-protein] synthase activity"/>
    <property type="evidence" value="ECO:0007669"/>
    <property type="project" value="InterPro"/>
</dbReference>
<dbReference type="InterPro" id="IPR018201">
    <property type="entry name" value="Ketoacyl_synth_AS"/>
</dbReference>
<keyword evidence="2" id="KW-0597">Phosphoprotein</keyword>
<dbReference type="PANTHER" id="PTHR43775">
    <property type="entry name" value="FATTY ACID SYNTHASE"/>
    <property type="match status" value="1"/>
</dbReference>